<dbReference type="GO" id="GO:0003677">
    <property type="term" value="F:DNA binding"/>
    <property type="evidence" value="ECO:0007669"/>
    <property type="project" value="InterPro"/>
</dbReference>
<dbReference type="InterPro" id="IPR009057">
    <property type="entry name" value="Homeodomain-like_sf"/>
</dbReference>
<sequence>MRTQLMTDTQTDFDFLPLRVIGKTANGKNRYDRAGKSKLIEACQRPGASVAGLALKAGVNANQLRKWVSLDRKPAGSRYKRRSTPGHAAAFVPVLEVADVGPAHPLHRRPMPDVLPPPMRREAMTASQHPAPPSRLVAQLPNGVSLELECGQQDTTLLTAMIDALRGR</sequence>
<keyword evidence="2" id="KW-1185">Reference proteome</keyword>
<comment type="caution">
    <text evidence="1">The sequence shown here is derived from an EMBL/GenBank/DDBJ whole genome shotgun (WGS) entry which is preliminary data.</text>
</comment>
<name>A0A9X1UP97_9BURK</name>
<dbReference type="Proteomes" id="UP001139308">
    <property type="component" value="Unassembled WGS sequence"/>
</dbReference>
<dbReference type="GO" id="GO:0006313">
    <property type="term" value="P:DNA transposition"/>
    <property type="evidence" value="ECO:0007669"/>
    <property type="project" value="InterPro"/>
</dbReference>
<protein>
    <submittedName>
        <fullName evidence="1">Transposase</fullName>
    </submittedName>
</protein>
<evidence type="ECO:0000313" key="2">
    <source>
        <dbReference type="Proteomes" id="UP001139308"/>
    </source>
</evidence>
<dbReference type="SUPFAM" id="SSF46689">
    <property type="entry name" value="Homeodomain-like"/>
    <property type="match status" value="1"/>
</dbReference>
<dbReference type="AlphaFoldDB" id="A0A9X1UP97"/>
<evidence type="ECO:0000313" key="1">
    <source>
        <dbReference type="EMBL" id="MCG5079118.1"/>
    </source>
</evidence>
<organism evidence="1 2">
    <name type="scientific">Paraburkholderia tagetis</name>
    <dbReference type="NCBI Taxonomy" id="2913261"/>
    <lineage>
        <taxon>Bacteria</taxon>
        <taxon>Pseudomonadati</taxon>
        <taxon>Pseudomonadota</taxon>
        <taxon>Betaproteobacteria</taxon>
        <taxon>Burkholderiales</taxon>
        <taxon>Burkholderiaceae</taxon>
        <taxon>Paraburkholderia</taxon>
    </lineage>
</organism>
<reference evidence="1" key="1">
    <citation type="submission" date="2022-01" db="EMBL/GenBank/DDBJ databases">
        <title>Genome sequence and assembly of Parabukholderia sp. RG36.</title>
        <authorList>
            <person name="Chhetri G."/>
        </authorList>
    </citation>
    <scope>NUCLEOTIDE SEQUENCE</scope>
    <source>
        <strain evidence="1">RG36</strain>
    </source>
</reference>
<accession>A0A9X1UP97</accession>
<dbReference type="GO" id="GO:0004803">
    <property type="term" value="F:transposase activity"/>
    <property type="evidence" value="ECO:0007669"/>
    <property type="project" value="InterPro"/>
</dbReference>
<dbReference type="EMBL" id="JAKLJA010000108">
    <property type="protein sequence ID" value="MCG5079118.1"/>
    <property type="molecule type" value="Genomic_DNA"/>
</dbReference>
<proteinExistence type="predicted"/>
<dbReference type="Pfam" id="PF01527">
    <property type="entry name" value="HTH_Tnp_1"/>
    <property type="match status" value="1"/>
</dbReference>
<gene>
    <name evidence="1" type="ORF">L5014_38425</name>
</gene>
<dbReference type="InterPro" id="IPR002514">
    <property type="entry name" value="Transposase_8"/>
</dbReference>
<dbReference type="NCBIfam" id="NF047595">
    <property type="entry name" value="IS66_ISRel24_TnpA"/>
    <property type="match status" value="1"/>
</dbReference>